<feature type="transmembrane region" description="Helical" evidence="7">
    <location>
        <begin position="46"/>
        <end position="66"/>
    </location>
</feature>
<feature type="transmembrane region" description="Helical" evidence="7">
    <location>
        <begin position="16"/>
        <end position="39"/>
    </location>
</feature>
<dbReference type="GO" id="GO:0046873">
    <property type="term" value="F:metal ion transmembrane transporter activity"/>
    <property type="evidence" value="ECO:0007669"/>
    <property type="project" value="InterPro"/>
</dbReference>
<keyword evidence="4 7" id="KW-1133">Transmembrane helix</keyword>
<evidence type="ECO:0000256" key="7">
    <source>
        <dbReference type="SAM" id="Phobius"/>
    </source>
</evidence>
<dbReference type="AlphaFoldDB" id="A0A5N5TFM8"/>
<name>A0A5N5TFM8_9CRUS</name>
<feature type="transmembrane region" description="Helical" evidence="7">
    <location>
        <begin position="239"/>
        <end position="262"/>
    </location>
</feature>
<feature type="transmembrane region" description="Helical" evidence="7">
    <location>
        <begin position="172"/>
        <end position="193"/>
    </location>
</feature>
<reference evidence="8 9" key="1">
    <citation type="journal article" date="2019" name="PLoS Biol.">
        <title>Sex chromosomes control vertical transmission of feminizing Wolbachia symbionts in an isopod.</title>
        <authorList>
            <person name="Becking T."/>
            <person name="Chebbi M.A."/>
            <person name="Giraud I."/>
            <person name="Moumen B."/>
            <person name="Laverre T."/>
            <person name="Caubet Y."/>
            <person name="Peccoud J."/>
            <person name="Gilbert C."/>
            <person name="Cordaux R."/>
        </authorList>
    </citation>
    <scope>NUCLEOTIDE SEQUENCE [LARGE SCALE GENOMIC DNA]</scope>
    <source>
        <strain evidence="8">ANa2</strain>
        <tissue evidence="8">Whole body excluding digestive tract and cuticle</tissue>
    </source>
</reference>
<dbReference type="EMBL" id="SEYY01001331">
    <property type="protein sequence ID" value="KAB7505352.1"/>
    <property type="molecule type" value="Genomic_DNA"/>
</dbReference>
<keyword evidence="5" id="KW-0333">Golgi apparatus</keyword>
<evidence type="ECO:0000256" key="1">
    <source>
        <dbReference type="ARBA" id="ARBA00004127"/>
    </source>
</evidence>
<feature type="transmembrane region" description="Helical" evidence="7">
    <location>
        <begin position="141"/>
        <end position="160"/>
    </location>
</feature>
<protein>
    <submittedName>
        <fullName evidence="8">Zinc transporter ZIP9</fullName>
    </submittedName>
</protein>
<sequence length="302" mass="32211">KEKILTWTSHNMEPSLVLTLLSGAMLIGCYLAGSIPLAVSMSEDRMEVVTVLGAGLLVGTALTVIIPEGVNTLLASHEVETNTSKDELKIHSHSAIEPHNIIGISLLLGFLLMLMIDQCAGSHHKAADPEMNNSRGGRAPWMATLGLVVHAAADGIALGAAVSSSHTDVEVIVFFAIMLHKAPAAFGLVTFLLHENLEVRRIKRHLLLFALAAPFGAFLTYLAITQSGSTTLTSAKNAGIAMLFSAGTFLYVSTVHVLPELTDHHNHSSDGTKSSKQFSRKQLLALIVGSLLPLVLTFGHHH</sequence>
<evidence type="ECO:0000256" key="4">
    <source>
        <dbReference type="ARBA" id="ARBA00022989"/>
    </source>
</evidence>
<dbReference type="Pfam" id="PF02535">
    <property type="entry name" value="Zip"/>
    <property type="match status" value="2"/>
</dbReference>
<gene>
    <name evidence="8" type="ORF">Anas_07076</name>
</gene>
<comment type="subcellular location">
    <subcellularLocation>
        <location evidence="1">Endomembrane system</location>
        <topology evidence="1">Multi-pass membrane protein</topology>
    </subcellularLocation>
    <subcellularLocation>
        <location evidence="2">Golgi apparatus membrane</location>
    </subcellularLocation>
</comment>
<keyword evidence="9" id="KW-1185">Reference proteome</keyword>
<proteinExistence type="predicted"/>
<dbReference type="OrthoDB" id="19859at2759"/>
<evidence type="ECO:0000256" key="6">
    <source>
        <dbReference type="ARBA" id="ARBA00023136"/>
    </source>
</evidence>
<evidence type="ECO:0000313" key="8">
    <source>
        <dbReference type="EMBL" id="KAB7505352.1"/>
    </source>
</evidence>
<keyword evidence="3 7" id="KW-0812">Transmembrane</keyword>
<feature type="transmembrane region" description="Helical" evidence="7">
    <location>
        <begin position="205"/>
        <end position="224"/>
    </location>
</feature>
<dbReference type="GO" id="GO:0006829">
    <property type="term" value="P:zinc ion transport"/>
    <property type="evidence" value="ECO:0007669"/>
    <property type="project" value="InterPro"/>
</dbReference>
<accession>A0A5N5TFM8</accession>
<comment type="caution">
    <text evidence="8">The sequence shown here is derived from an EMBL/GenBank/DDBJ whole genome shotgun (WGS) entry which is preliminary data.</text>
</comment>
<dbReference type="PANTHER" id="PTHR16133:SF0">
    <property type="entry name" value="ZINC_IRON REGULATED TRANSPORTER-RELATED PROTEIN 102B, ISOFORM E"/>
    <property type="match status" value="1"/>
</dbReference>
<evidence type="ECO:0000256" key="2">
    <source>
        <dbReference type="ARBA" id="ARBA00004394"/>
    </source>
</evidence>
<dbReference type="PANTHER" id="PTHR16133">
    <property type="entry name" value="SOLUTE CARRIER FAMILY 39 ZINC TRANSPORTER , MEMBER 9-RELATED"/>
    <property type="match status" value="1"/>
</dbReference>
<evidence type="ECO:0000256" key="3">
    <source>
        <dbReference type="ARBA" id="ARBA00022692"/>
    </source>
</evidence>
<keyword evidence="6 7" id="KW-0472">Membrane</keyword>
<feature type="transmembrane region" description="Helical" evidence="7">
    <location>
        <begin position="283"/>
        <end position="301"/>
    </location>
</feature>
<evidence type="ECO:0000256" key="5">
    <source>
        <dbReference type="ARBA" id="ARBA00023034"/>
    </source>
</evidence>
<dbReference type="Proteomes" id="UP000326759">
    <property type="component" value="Unassembled WGS sequence"/>
</dbReference>
<evidence type="ECO:0000313" key="9">
    <source>
        <dbReference type="Proteomes" id="UP000326759"/>
    </source>
</evidence>
<feature type="transmembrane region" description="Helical" evidence="7">
    <location>
        <begin position="101"/>
        <end position="120"/>
    </location>
</feature>
<dbReference type="InterPro" id="IPR003689">
    <property type="entry name" value="ZIP"/>
</dbReference>
<dbReference type="InterPro" id="IPR045891">
    <property type="entry name" value="ZIP9"/>
</dbReference>
<dbReference type="GO" id="GO:0000139">
    <property type="term" value="C:Golgi membrane"/>
    <property type="evidence" value="ECO:0007669"/>
    <property type="project" value="UniProtKB-SubCell"/>
</dbReference>
<feature type="non-terminal residue" evidence="8">
    <location>
        <position position="1"/>
    </location>
</feature>
<organism evidence="8 9">
    <name type="scientific">Armadillidium nasatum</name>
    <dbReference type="NCBI Taxonomy" id="96803"/>
    <lineage>
        <taxon>Eukaryota</taxon>
        <taxon>Metazoa</taxon>
        <taxon>Ecdysozoa</taxon>
        <taxon>Arthropoda</taxon>
        <taxon>Crustacea</taxon>
        <taxon>Multicrustacea</taxon>
        <taxon>Malacostraca</taxon>
        <taxon>Eumalacostraca</taxon>
        <taxon>Peracarida</taxon>
        <taxon>Isopoda</taxon>
        <taxon>Oniscidea</taxon>
        <taxon>Crinocheta</taxon>
        <taxon>Armadillidiidae</taxon>
        <taxon>Armadillidium</taxon>
    </lineage>
</organism>